<dbReference type="InterPro" id="IPR052716">
    <property type="entry name" value="MOSC_domain"/>
</dbReference>
<protein>
    <submittedName>
        <fullName evidence="2">MOSC domain-containing protein YiiM</fullName>
    </submittedName>
</protein>
<dbReference type="InterPro" id="IPR005302">
    <property type="entry name" value="MoCF_Sase_C"/>
</dbReference>
<dbReference type="EMBL" id="JAUSUF010000001">
    <property type="protein sequence ID" value="MDQ0148568.1"/>
    <property type="molecule type" value="Genomic_DNA"/>
</dbReference>
<dbReference type="Pfam" id="PF03473">
    <property type="entry name" value="MOSC"/>
    <property type="match status" value="1"/>
</dbReference>
<dbReference type="InterPro" id="IPR011037">
    <property type="entry name" value="Pyrv_Knase-like_insert_dom_sf"/>
</dbReference>
<evidence type="ECO:0000259" key="1">
    <source>
        <dbReference type="PROSITE" id="PS51340"/>
    </source>
</evidence>
<dbReference type="PANTHER" id="PTHR36930:SF1">
    <property type="entry name" value="MOSC DOMAIN-CONTAINING PROTEIN"/>
    <property type="match status" value="1"/>
</dbReference>
<dbReference type="PROSITE" id="PS51340">
    <property type="entry name" value="MOSC"/>
    <property type="match status" value="1"/>
</dbReference>
<dbReference type="Gene3D" id="2.40.33.20">
    <property type="entry name" value="PK beta-barrel domain-like"/>
    <property type="match status" value="1"/>
</dbReference>
<evidence type="ECO:0000313" key="3">
    <source>
        <dbReference type="Proteomes" id="UP001228504"/>
    </source>
</evidence>
<organism evidence="2 3">
    <name type="scientific">Eubacterium multiforme</name>
    <dbReference type="NCBI Taxonomy" id="83339"/>
    <lineage>
        <taxon>Bacteria</taxon>
        <taxon>Bacillati</taxon>
        <taxon>Bacillota</taxon>
        <taxon>Clostridia</taxon>
        <taxon>Eubacteriales</taxon>
        <taxon>Eubacteriaceae</taxon>
        <taxon>Eubacterium</taxon>
    </lineage>
</organism>
<dbReference type="PANTHER" id="PTHR36930">
    <property type="entry name" value="METAL-SULFUR CLUSTER BIOSYNTHESIS PROTEINS YUAD-RELATED"/>
    <property type="match status" value="1"/>
</dbReference>
<reference evidence="2 3" key="1">
    <citation type="submission" date="2023-07" db="EMBL/GenBank/DDBJ databases">
        <title>Genomic Encyclopedia of Type Strains, Phase IV (KMG-IV): sequencing the most valuable type-strain genomes for metagenomic binning, comparative biology and taxonomic classification.</title>
        <authorList>
            <person name="Goeker M."/>
        </authorList>
    </citation>
    <scope>NUCLEOTIDE SEQUENCE [LARGE SCALE GENOMIC DNA]</scope>
    <source>
        <strain evidence="2 3">DSM 20694</strain>
    </source>
</reference>
<name>A0ABT9UPK5_9FIRM</name>
<accession>A0ABT9UPK5</accession>
<comment type="caution">
    <text evidence="2">The sequence shown here is derived from an EMBL/GenBank/DDBJ whole genome shotgun (WGS) entry which is preliminary data.</text>
</comment>
<feature type="domain" description="MOSC" evidence="1">
    <location>
        <begin position="18"/>
        <end position="142"/>
    </location>
</feature>
<dbReference type="RefSeq" id="WP_307482776.1">
    <property type="nucleotide sequence ID" value="NZ_JAUSUF010000001.1"/>
</dbReference>
<dbReference type="SUPFAM" id="SSF50800">
    <property type="entry name" value="PK beta-barrel domain-like"/>
    <property type="match status" value="1"/>
</dbReference>
<gene>
    <name evidence="2" type="ORF">J2S18_000485</name>
</gene>
<proteinExistence type="predicted"/>
<sequence length="142" mass="15659">MGKVAAICTSPKKGTAKYEVEEALLIEDFGIKDDAHAGKWHRQVSLLELKKIEDFNAEGGNVKFGDFGENIVVDGIEVDKLDIGQKLKIGDVILEITQIGKKCHSECEIFHRVGKCIMPIHGVFSKVLKGGNIKLNDEIELI</sequence>
<keyword evidence="3" id="KW-1185">Reference proteome</keyword>
<dbReference type="Proteomes" id="UP001228504">
    <property type="component" value="Unassembled WGS sequence"/>
</dbReference>
<evidence type="ECO:0000313" key="2">
    <source>
        <dbReference type="EMBL" id="MDQ0148568.1"/>
    </source>
</evidence>